<keyword evidence="8 12" id="KW-0460">Magnesium</keyword>
<evidence type="ECO:0000256" key="5">
    <source>
        <dbReference type="ARBA" id="ARBA00021697"/>
    </source>
</evidence>
<dbReference type="InterPro" id="IPR051090">
    <property type="entry name" value="Inositol_monoP_superfamily"/>
</dbReference>
<evidence type="ECO:0000256" key="1">
    <source>
        <dbReference type="ARBA" id="ARBA00001946"/>
    </source>
</evidence>
<feature type="binding site" evidence="12">
    <location>
        <position position="89"/>
    </location>
    <ligand>
        <name>Mg(2+)</name>
        <dbReference type="ChEBI" id="CHEBI:18420"/>
        <label>1</label>
        <note>catalytic</note>
    </ligand>
</feature>
<keyword evidence="6 12" id="KW-0479">Metal-binding</keyword>
<dbReference type="AlphaFoldDB" id="A0A7K0K397"/>
<keyword evidence="7" id="KW-0378">Hydrolase</keyword>
<dbReference type="InterPro" id="IPR020583">
    <property type="entry name" value="Inositol_monoP_metal-BS"/>
</dbReference>
<evidence type="ECO:0000256" key="11">
    <source>
        <dbReference type="ARBA" id="ARBA00053547"/>
    </source>
</evidence>
<dbReference type="PROSITE" id="PS00629">
    <property type="entry name" value="IMP_1"/>
    <property type="match status" value="1"/>
</dbReference>
<keyword evidence="14" id="KW-1185">Reference proteome</keyword>
<dbReference type="InterPro" id="IPR000760">
    <property type="entry name" value="Inositol_monophosphatase-like"/>
</dbReference>
<dbReference type="PANTHER" id="PTHR43200:SF6">
    <property type="entry name" value="3'(2'),5'-BISPHOSPHATE NUCLEOTIDASE"/>
    <property type="match status" value="1"/>
</dbReference>
<dbReference type="FunFam" id="3.30.540.10:FF:000003">
    <property type="entry name" value="Inositol-1-monophosphatase"/>
    <property type="match status" value="1"/>
</dbReference>
<evidence type="ECO:0000256" key="10">
    <source>
        <dbReference type="ARBA" id="ARBA00049158"/>
    </source>
</evidence>
<dbReference type="RefSeq" id="WP_154545000.1">
    <property type="nucleotide sequence ID" value="NZ_JAQYQY010000029.1"/>
</dbReference>
<comment type="cofactor">
    <cofactor evidence="1 12">
        <name>Mg(2+)</name>
        <dbReference type="ChEBI" id="CHEBI:18420"/>
    </cofactor>
</comment>
<evidence type="ECO:0000256" key="8">
    <source>
        <dbReference type="ARBA" id="ARBA00022842"/>
    </source>
</evidence>
<feature type="binding site" evidence="12">
    <location>
        <position position="86"/>
    </location>
    <ligand>
        <name>Mg(2+)</name>
        <dbReference type="ChEBI" id="CHEBI:18420"/>
        <label>1</label>
        <note>catalytic</note>
    </ligand>
</feature>
<evidence type="ECO:0000313" key="13">
    <source>
        <dbReference type="EMBL" id="MST49899.1"/>
    </source>
</evidence>
<proteinExistence type="inferred from homology"/>
<comment type="caution">
    <text evidence="13">The sequence shown here is derived from an EMBL/GenBank/DDBJ whole genome shotgun (WGS) entry which is preliminary data.</text>
</comment>
<evidence type="ECO:0000256" key="6">
    <source>
        <dbReference type="ARBA" id="ARBA00022723"/>
    </source>
</evidence>
<dbReference type="PRINTS" id="PR00377">
    <property type="entry name" value="IMPHPHTASES"/>
</dbReference>
<evidence type="ECO:0000256" key="4">
    <source>
        <dbReference type="ARBA" id="ARBA00013085"/>
    </source>
</evidence>
<evidence type="ECO:0000256" key="2">
    <source>
        <dbReference type="ARBA" id="ARBA00004970"/>
    </source>
</evidence>
<dbReference type="GO" id="GO:0004401">
    <property type="term" value="F:histidinol-phosphatase activity"/>
    <property type="evidence" value="ECO:0007669"/>
    <property type="project" value="UniProtKB-EC"/>
</dbReference>
<feature type="binding site" evidence="12">
    <location>
        <position position="216"/>
    </location>
    <ligand>
        <name>Mg(2+)</name>
        <dbReference type="ChEBI" id="CHEBI:18420"/>
        <label>1</label>
        <note>catalytic</note>
    </ligand>
</feature>
<dbReference type="Gene3D" id="3.40.190.80">
    <property type="match status" value="1"/>
</dbReference>
<dbReference type="PANTHER" id="PTHR43200">
    <property type="entry name" value="PHOSPHATASE"/>
    <property type="match status" value="1"/>
</dbReference>
<protein>
    <recommendedName>
        <fullName evidence="5">Histidinol-phosphatase</fullName>
        <ecNumber evidence="4">3.1.3.15</ecNumber>
    </recommendedName>
    <alternativeName>
        <fullName evidence="9">Histidinol-phosphate phosphatase</fullName>
    </alternativeName>
</protein>
<feature type="binding site" evidence="12">
    <location>
        <position position="88"/>
    </location>
    <ligand>
        <name>Mg(2+)</name>
        <dbReference type="ChEBI" id="CHEBI:18420"/>
        <label>1</label>
        <note>catalytic</note>
    </ligand>
</feature>
<dbReference type="EC" id="3.1.3.15" evidence="4"/>
<evidence type="ECO:0000256" key="3">
    <source>
        <dbReference type="ARBA" id="ARBA00009759"/>
    </source>
</evidence>
<comment type="pathway">
    <text evidence="2">Amino-acid biosynthesis; L-histidine biosynthesis; L-histidine from 5-phospho-alpha-D-ribose 1-diphosphate: step 8/9.</text>
</comment>
<reference evidence="13 14" key="1">
    <citation type="submission" date="2019-08" db="EMBL/GenBank/DDBJ databases">
        <title>In-depth cultivation of the pig gut microbiome towards novel bacterial diversity and tailored functional studies.</title>
        <authorList>
            <person name="Wylensek D."/>
            <person name="Hitch T.C.A."/>
            <person name="Clavel T."/>
        </authorList>
    </citation>
    <scope>NUCLEOTIDE SEQUENCE [LARGE SCALE GENOMIC DNA]</scope>
    <source>
        <strain evidence="13 14">RF-GAM-744-WT-7</strain>
    </source>
</reference>
<dbReference type="GO" id="GO:0000105">
    <property type="term" value="P:L-histidine biosynthetic process"/>
    <property type="evidence" value="ECO:0007669"/>
    <property type="project" value="TreeGrafter"/>
</dbReference>
<organism evidence="13 14">
    <name type="scientific">Mobiluncus porci</name>
    <dbReference type="NCBI Taxonomy" id="2652278"/>
    <lineage>
        <taxon>Bacteria</taxon>
        <taxon>Bacillati</taxon>
        <taxon>Actinomycetota</taxon>
        <taxon>Actinomycetes</taxon>
        <taxon>Actinomycetales</taxon>
        <taxon>Actinomycetaceae</taxon>
        <taxon>Mobiluncus</taxon>
    </lineage>
</organism>
<sequence length="265" mass="29075">MDSKRWEEDLQLALVMADQVDALTMSRFRADDLEVNDKPDLTPVTDADRSAEHMIRTQLSHSRSRDAVVGEEEGSSGYASRRWVIDPIDGTSNFLRGVPVWATLIGLMEEGRMVVGVASAPALGCRWWAAAGSGAWTGRSRSSARQIHVSKIRTLEQASFSYSEIGEWAEAKRLRGFMNLSQQVWRTRAYGDFWSYMLVAEGVVDIASEPELNLWDMGALYPIVTEAGGHFTGLDGTDGVKGPGAVVTNGRLHSQVLDLIGSPTD</sequence>
<dbReference type="SUPFAM" id="SSF56655">
    <property type="entry name" value="Carbohydrate phosphatase"/>
    <property type="match status" value="1"/>
</dbReference>
<comment type="function">
    <text evidence="11">Catalyzes the dephosphorylation of histidinol-phosphate to histidinol, the direct precursor of histidine.</text>
</comment>
<dbReference type="Gene3D" id="3.30.540.10">
    <property type="entry name" value="Fructose-1,6-Bisphosphatase, subunit A, domain 1"/>
    <property type="match status" value="1"/>
</dbReference>
<feature type="binding site" evidence="12">
    <location>
        <position position="71"/>
    </location>
    <ligand>
        <name>Mg(2+)</name>
        <dbReference type="ChEBI" id="CHEBI:18420"/>
        <label>1</label>
        <note>catalytic</note>
    </ligand>
</feature>
<comment type="similarity">
    <text evidence="3">Belongs to the inositol monophosphatase superfamily.</text>
</comment>
<evidence type="ECO:0000256" key="9">
    <source>
        <dbReference type="ARBA" id="ARBA00033209"/>
    </source>
</evidence>
<comment type="catalytic activity">
    <reaction evidence="10">
        <text>L-histidinol phosphate + H2O = L-histidinol + phosphate</text>
        <dbReference type="Rhea" id="RHEA:14465"/>
        <dbReference type="ChEBI" id="CHEBI:15377"/>
        <dbReference type="ChEBI" id="CHEBI:43474"/>
        <dbReference type="ChEBI" id="CHEBI:57699"/>
        <dbReference type="ChEBI" id="CHEBI:57980"/>
        <dbReference type="EC" id="3.1.3.15"/>
    </reaction>
</comment>
<evidence type="ECO:0000256" key="12">
    <source>
        <dbReference type="PIRSR" id="PIRSR600760-2"/>
    </source>
</evidence>
<dbReference type="Pfam" id="PF00459">
    <property type="entry name" value="Inositol_P"/>
    <property type="match status" value="1"/>
</dbReference>
<dbReference type="GO" id="GO:0046872">
    <property type="term" value="F:metal ion binding"/>
    <property type="evidence" value="ECO:0007669"/>
    <property type="project" value="UniProtKB-KW"/>
</dbReference>
<name>A0A7K0K397_9ACTO</name>
<accession>A0A7K0K397</accession>
<gene>
    <name evidence="13" type="ORF">FYJ63_06570</name>
</gene>
<dbReference type="Proteomes" id="UP000442535">
    <property type="component" value="Unassembled WGS sequence"/>
</dbReference>
<evidence type="ECO:0000256" key="7">
    <source>
        <dbReference type="ARBA" id="ARBA00022801"/>
    </source>
</evidence>
<dbReference type="EMBL" id="VUMY01000010">
    <property type="protein sequence ID" value="MST49899.1"/>
    <property type="molecule type" value="Genomic_DNA"/>
</dbReference>
<evidence type="ECO:0000313" key="14">
    <source>
        <dbReference type="Proteomes" id="UP000442535"/>
    </source>
</evidence>